<dbReference type="Proteomes" id="UP000561326">
    <property type="component" value="Unassembled WGS sequence"/>
</dbReference>
<accession>A0A848D1Z9</accession>
<proteinExistence type="predicted"/>
<dbReference type="PANTHER" id="PTHR36842:SF1">
    <property type="entry name" value="PROTEIN TOLB"/>
    <property type="match status" value="1"/>
</dbReference>
<dbReference type="SUPFAM" id="SSF82171">
    <property type="entry name" value="DPP6 N-terminal domain-like"/>
    <property type="match status" value="1"/>
</dbReference>
<sequence length="350" mass="39619">MRRKTKAIWIVAGTLIGLFFLLGLGYGKEKPVNGIYTGLLEAFDIKGEKAVFAYSLKGKVGIYTSDLHGKNVKRLAEAGEGEIVHHPVFSTDGKTVLYIATPKDKEEVKSSLYVVNIDGSEKRRLYAIDSLITEAVFAPDNKTIYYLQAETFTNYSPIARRDAHDFDLYSLDVSGGQAKRITTMKDYRLESLKVSPDGKEVYVTKQDDQHAKTAEDIFASKHKVFRILLAYPEKIEPVPLQGIKEDVFDVEVSPDSRWMVFNSIANPGTNENFQYELYILDRQTNQTRQLTYLKKHAGAAVFDEQSQWVYFMWDKKFGEGDPEHEWYRVSLDGKTVENIPVVIEGGASLS</sequence>
<gene>
    <name evidence="1" type="ORF">HF838_17005</name>
</gene>
<organism evidence="1 2">
    <name type="scientific">Aneurinibacillus aneurinilyticus</name>
    <name type="common">Bacillus aneurinolyticus</name>
    <dbReference type="NCBI Taxonomy" id="1391"/>
    <lineage>
        <taxon>Bacteria</taxon>
        <taxon>Bacillati</taxon>
        <taxon>Bacillota</taxon>
        <taxon>Bacilli</taxon>
        <taxon>Bacillales</taxon>
        <taxon>Paenibacillaceae</taxon>
        <taxon>Aneurinibacillus group</taxon>
        <taxon>Aneurinibacillus</taxon>
    </lineage>
</organism>
<comment type="caution">
    <text evidence="1">The sequence shown here is derived from an EMBL/GenBank/DDBJ whole genome shotgun (WGS) entry which is preliminary data.</text>
</comment>
<evidence type="ECO:0000313" key="2">
    <source>
        <dbReference type="Proteomes" id="UP000561326"/>
    </source>
</evidence>
<dbReference type="EMBL" id="JABAGO010000037">
    <property type="protein sequence ID" value="NME99936.1"/>
    <property type="molecule type" value="Genomic_DNA"/>
</dbReference>
<protein>
    <submittedName>
        <fullName evidence="1">Uncharacterized protein</fullName>
    </submittedName>
</protein>
<name>A0A848D1Z9_ANEAE</name>
<dbReference type="RefSeq" id="WP_168975839.1">
    <property type="nucleotide sequence ID" value="NZ_JABAGO010000037.1"/>
</dbReference>
<evidence type="ECO:0000313" key="1">
    <source>
        <dbReference type="EMBL" id="NME99936.1"/>
    </source>
</evidence>
<dbReference type="PANTHER" id="PTHR36842">
    <property type="entry name" value="PROTEIN TOLB HOMOLOG"/>
    <property type="match status" value="1"/>
</dbReference>
<dbReference type="AlphaFoldDB" id="A0A848D1Z9"/>
<dbReference type="InterPro" id="IPR011042">
    <property type="entry name" value="6-blade_b-propeller_TolB-like"/>
</dbReference>
<dbReference type="Gene3D" id="2.120.10.30">
    <property type="entry name" value="TolB, C-terminal domain"/>
    <property type="match status" value="2"/>
</dbReference>
<reference evidence="1 2" key="1">
    <citation type="submission" date="2020-04" db="EMBL/GenBank/DDBJ databases">
        <authorList>
            <person name="Hitch T.C.A."/>
            <person name="Wylensek D."/>
            <person name="Clavel T."/>
        </authorList>
    </citation>
    <scope>NUCLEOTIDE SEQUENCE [LARGE SCALE GENOMIC DNA]</scope>
    <source>
        <strain evidence="1 2">WB01_D5_05</strain>
    </source>
</reference>